<reference evidence="2" key="1">
    <citation type="submission" date="2021-03" db="EMBL/GenBank/DDBJ databases">
        <title>Antimicrobial resistance genes in bacteria isolated from Japanese honey, and their potential for conferring macrolide and lincosamide resistance in the American foulbrood pathogen Paenibacillus larvae.</title>
        <authorList>
            <person name="Okamoto M."/>
            <person name="Kumagai M."/>
            <person name="Kanamori H."/>
            <person name="Takamatsu D."/>
        </authorList>
    </citation>
    <scope>NUCLEOTIDE SEQUENCE</scope>
    <source>
        <strain evidence="2">J27TS8</strain>
    </source>
</reference>
<dbReference type="RefSeq" id="WP_095309698.1">
    <property type="nucleotide sequence ID" value="NZ_SWLZ01000002.1"/>
</dbReference>
<feature type="transmembrane region" description="Helical" evidence="1">
    <location>
        <begin position="15"/>
        <end position="34"/>
    </location>
</feature>
<keyword evidence="1" id="KW-0472">Membrane</keyword>
<keyword evidence="1" id="KW-1133">Transmembrane helix</keyword>
<sequence length="170" mass="19646">MSIKEITTNVLPRKIITASIAGSLFAILFGLVTPSPFGDEINSIKAYLWAFVMVTPIYLMYSFPVIFIYGTITSIISDLLANLITRGKLKRMENYISVLFHLLFGVILLWISLSASIVYFVVDRFLMKKRDSYRWINALQSLVFPLFVWLIFMGIIWLVDFLENWPDFLV</sequence>
<evidence type="ECO:0000256" key="1">
    <source>
        <dbReference type="SAM" id="Phobius"/>
    </source>
</evidence>
<dbReference type="Proteomes" id="UP000682111">
    <property type="component" value="Unassembled WGS sequence"/>
</dbReference>
<evidence type="ECO:0000313" key="3">
    <source>
        <dbReference type="Proteomes" id="UP000682111"/>
    </source>
</evidence>
<evidence type="ECO:0000313" key="2">
    <source>
        <dbReference type="EMBL" id="GIN63842.1"/>
    </source>
</evidence>
<feature type="transmembrane region" description="Helical" evidence="1">
    <location>
        <begin position="46"/>
        <end position="76"/>
    </location>
</feature>
<dbReference type="EMBL" id="BORC01000008">
    <property type="protein sequence ID" value="GIN63842.1"/>
    <property type="molecule type" value="Genomic_DNA"/>
</dbReference>
<feature type="transmembrane region" description="Helical" evidence="1">
    <location>
        <begin position="142"/>
        <end position="159"/>
    </location>
</feature>
<gene>
    <name evidence="2" type="ORF">J27TS8_38350</name>
</gene>
<keyword evidence="1" id="KW-0812">Transmembrane</keyword>
<protein>
    <submittedName>
        <fullName evidence="2">Uncharacterized protein</fullName>
    </submittedName>
</protein>
<proteinExistence type="predicted"/>
<comment type="caution">
    <text evidence="2">The sequence shown here is derived from an EMBL/GenBank/DDBJ whole genome shotgun (WGS) entry which is preliminary data.</text>
</comment>
<dbReference type="OrthoDB" id="2609634at2"/>
<feature type="transmembrane region" description="Helical" evidence="1">
    <location>
        <begin position="96"/>
        <end position="122"/>
    </location>
</feature>
<organism evidence="2 3">
    <name type="scientific">Robertmurraya siralis</name>
    <dbReference type="NCBI Taxonomy" id="77777"/>
    <lineage>
        <taxon>Bacteria</taxon>
        <taxon>Bacillati</taxon>
        <taxon>Bacillota</taxon>
        <taxon>Bacilli</taxon>
        <taxon>Bacillales</taxon>
        <taxon>Bacillaceae</taxon>
        <taxon>Robertmurraya</taxon>
    </lineage>
</organism>
<name>A0A919WLD2_9BACI</name>
<dbReference type="AlphaFoldDB" id="A0A919WLD2"/>
<accession>A0A919WLD2</accession>
<keyword evidence="3" id="KW-1185">Reference proteome</keyword>